<accession>A0A0D0TU02</accession>
<name>A0A0D0TU02_CRYGA</name>
<proteinExistence type="predicted"/>
<gene>
    <name evidence="1" type="ORF">I312_01117</name>
</gene>
<dbReference type="EMBL" id="KN847974">
    <property type="protein sequence ID" value="KIR50022.1"/>
    <property type="molecule type" value="Genomic_DNA"/>
</dbReference>
<organism evidence="1">
    <name type="scientific">Cryptococcus bacillisporus CA1280</name>
    <dbReference type="NCBI Taxonomy" id="1296109"/>
    <lineage>
        <taxon>Eukaryota</taxon>
        <taxon>Fungi</taxon>
        <taxon>Dikarya</taxon>
        <taxon>Basidiomycota</taxon>
        <taxon>Agaricomycotina</taxon>
        <taxon>Tremellomycetes</taxon>
        <taxon>Tremellales</taxon>
        <taxon>Cryptococcaceae</taxon>
        <taxon>Cryptococcus</taxon>
        <taxon>Cryptococcus gattii species complex</taxon>
    </lineage>
</organism>
<dbReference type="HOGENOM" id="CLU_3320017_0_0_1"/>
<reference evidence="1" key="1">
    <citation type="submission" date="2015-01" db="EMBL/GenBank/DDBJ databases">
        <title>The Genome Sequence of Cryptococcus gattii CA1280.</title>
        <authorList>
            <consortium name="The Broad Institute Genomics Platform"/>
            <person name="Cuomo C."/>
            <person name="Litvintseva A."/>
            <person name="Chen Y."/>
            <person name="Heitman J."/>
            <person name="Sun S."/>
            <person name="Springer D."/>
            <person name="Dromer F."/>
            <person name="Young S."/>
            <person name="Zeng Q."/>
            <person name="Gargeya S."/>
            <person name="Abouelleil A."/>
            <person name="Alvarado L."/>
            <person name="Chapman S.B."/>
            <person name="Gainer-Dewar J."/>
            <person name="Goldberg J."/>
            <person name="Griggs A."/>
            <person name="Gujja S."/>
            <person name="Hansen M."/>
            <person name="Howarth C."/>
            <person name="Imamovic A."/>
            <person name="Larimer J."/>
            <person name="Murphy C."/>
            <person name="Naylor J."/>
            <person name="Pearson M."/>
            <person name="Priest M."/>
            <person name="Roberts A."/>
            <person name="Saif S."/>
            <person name="Shea T."/>
            <person name="Sykes S."/>
            <person name="Wortman J."/>
            <person name="Nusbaum C."/>
            <person name="Birren B."/>
        </authorList>
    </citation>
    <scope>NUCLEOTIDE SEQUENCE [LARGE SCALE GENOMIC DNA]</scope>
    <source>
        <strain evidence="1">CA1280</strain>
    </source>
</reference>
<sequence>MFVQPSRRLASVLGRSPLVSFRSEHTLPALSCPHYTQRL</sequence>
<dbReference type="AlphaFoldDB" id="A0A0D0TU02"/>
<evidence type="ECO:0000313" key="1">
    <source>
        <dbReference type="EMBL" id="KIR50022.1"/>
    </source>
</evidence>
<protein>
    <submittedName>
        <fullName evidence="1">Uncharacterized protein</fullName>
    </submittedName>
</protein>